<comment type="similarity">
    <text evidence="1">Belongs to the 'phage' integrase family.</text>
</comment>
<dbReference type="Gene3D" id="1.10.443.10">
    <property type="entry name" value="Intergrase catalytic core"/>
    <property type="match status" value="1"/>
</dbReference>
<dbReference type="PROSITE" id="PS51898">
    <property type="entry name" value="TYR_RECOMBINASE"/>
    <property type="match status" value="1"/>
</dbReference>
<dbReference type="PANTHER" id="PTHR30629:SF2">
    <property type="entry name" value="PROPHAGE INTEGRASE INTS-RELATED"/>
    <property type="match status" value="1"/>
</dbReference>
<dbReference type="GO" id="GO:0003677">
    <property type="term" value="F:DNA binding"/>
    <property type="evidence" value="ECO:0007669"/>
    <property type="project" value="UniProtKB-KW"/>
</dbReference>
<dbReference type="InterPro" id="IPR010998">
    <property type="entry name" value="Integrase_recombinase_N"/>
</dbReference>
<dbReference type="Gene3D" id="3.30.160.390">
    <property type="entry name" value="Integrase, DNA-binding domain"/>
    <property type="match status" value="1"/>
</dbReference>
<feature type="domain" description="Tyr recombinase" evidence="5">
    <location>
        <begin position="229"/>
        <end position="429"/>
    </location>
</feature>
<evidence type="ECO:0000256" key="1">
    <source>
        <dbReference type="ARBA" id="ARBA00008857"/>
    </source>
</evidence>
<dbReference type="KEGG" id="phr:C6569_16010"/>
<sequence>MPTAKLNKRTVDAIRPDGARTIWFDTDLKGFGLKVEPSGVMTWLVEYRVGMGGRGAAKRRLTLGKLGALTPDEARQLAKDALAQVHAGADPVAVKAERRAALSMADLCTAYLAEAEKGNIITRRGSVKKASTLVSDRGRIVRHILPLLGSKPVRDVTRSDIERFLRDVANGKTATNVKTGKRGRAIVTGGKGTATRTVRLLGGLFAYAIQQKLRQDNPTHGVRKFADQQGERFLSSEELARLGEALRQATDAGVPWNVKLDRPGAKHLPKDDASRRSVISPHAAAAIRLLILTGCRLGEVLKLRWSEVDLERGLLMLPDSKTGRKVVVLGAPAVEVLSAIPRIEGCPFVIAGEQPLKPRADLKRPWSMVRRAAGLDGVRLHDLRHTFASHGAAAGMGLTVVGRLLGHADVKTTNRYSHLDADPLRRAANAVGSSLSAAMERRPDTVLNKAGG</sequence>
<dbReference type="OrthoDB" id="6388170at2"/>
<organism evidence="6 7">
    <name type="scientific">Phreatobacter cathodiphilus</name>
    <dbReference type="NCBI Taxonomy" id="1868589"/>
    <lineage>
        <taxon>Bacteria</taxon>
        <taxon>Pseudomonadati</taxon>
        <taxon>Pseudomonadota</taxon>
        <taxon>Alphaproteobacteria</taxon>
        <taxon>Hyphomicrobiales</taxon>
        <taxon>Phreatobacteraceae</taxon>
        <taxon>Phreatobacter</taxon>
    </lineage>
</organism>
<evidence type="ECO:0000259" key="5">
    <source>
        <dbReference type="PROSITE" id="PS51898"/>
    </source>
</evidence>
<keyword evidence="3" id="KW-0238">DNA-binding</keyword>
<reference evidence="6 7" key="1">
    <citation type="submission" date="2018-03" db="EMBL/GenBank/DDBJ databases">
        <title>Genome sequencing of Phreatobacter sp.</title>
        <authorList>
            <person name="Kim S.-J."/>
            <person name="Heo J."/>
            <person name="Kwon S.-W."/>
        </authorList>
    </citation>
    <scope>NUCLEOTIDE SEQUENCE [LARGE SCALE GENOMIC DNA]</scope>
    <source>
        <strain evidence="6 7">S-12</strain>
    </source>
</reference>
<accession>A0A2S0NE66</accession>
<dbReference type="InterPro" id="IPR050808">
    <property type="entry name" value="Phage_Integrase"/>
</dbReference>
<evidence type="ECO:0000313" key="6">
    <source>
        <dbReference type="EMBL" id="AVO46438.1"/>
    </source>
</evidence>
<proteinExistence type="inferred from homology"/>
<dbReference type="GO" id="GO:0006310">
    <property type="term" value="P:DNA recombination"/>
    <property type="evidence" value="ECO:0007669"/>
    <property type="project" value="UniProtKB-KW"/>
</dbReference>
<dbReference type="InterPro" id="IPR002104">
    <property type="entry name" value="Integrase_catalytic"/>
</dbReference>
<dbReference type="Proteomes" id="UP000237889">
    <property type="component" value="Chromosome"/>
</dbReference>
<evidence type="ECO:0000256" key="3">
    <source>
        <dbReference type="ARBA" id="ARBA00023125"/>
    </source>
</evidence>
<keyword evidence="2" id="KW-0229">DNA integration</keyword>
<dbReference type="CDD" id="cd00796">
    <property type="entry name" value="INT_Rci_Hp1_C"/>
    <property type="match status" value="1"/>
</dbReference>
<dbReference type="InterPro" id="IPR013762">
    <property type="entry name" value="Integrase-like_cat_sf"/>
</dbReference>
<gene>
    <name evidence="6" type="ORF">C6569_16010</name>
</gene>
<dbReference type="SUPFAM" id="SSF56349">
    <property type="entry name" value="DNA breaking-rejoining enzymes"/>
    <property type="match status" value="1"/>
</dbReference>
<dbReference type="Pfam" id="PF00589">
    <property type="entry name" value="Phage_integrase"/>
    <property type="match status" value="1"/>
</dbReference>
<dbReference type="InterPro" id="IPR038488">
    <property type="entry name" value="Integrase_DNA-bd_sf"/>
</dbReference>
<keyword evidence="7" id="KW-1185">Reference proteome</keyword>
<dbReference type="Gene3D" id="1.10.150.130">
    <property type="match status" value="1"/>
</dbReference>
<name>A0A2S0NE66_9HYPH</name>
<dbReference type="GO" id="GO:0015074">
    <property type="term" value="P:DNA integration"/>
    <property type="evidence" value="ECO:0007669"/>
    <property type="project" value="UniProtKB-KW"/>
</dbReference>
<dbReference type="AlphaFoldDB" id="A0A2S0NE66"/>
<dbReference type="EMBL" id="CP027668">
    <property type="protein sequence ID" value="AVO46438.1"/>
    <property type="molecule type" value="Genomic_DNA"/>
</dbReference>
<evidence type="ECO:0000256" key="2">
    <source>
        <dbReference type="ARBA" id="ARBA00022908"/>
    </source>
</evidence>
<dbReference type="PANTHER" id="PTHR30629">
    <property type="entry name" value="PROPHAGE INTEGRASE"/>
    <property type="match status" value="1"/>
</dbReference>
<dbReference type="Pfam" id="PF13356">
    <property type="entry name" value="Arm-DNA-bind_3"/>
    <property type="match status" value="1"/>
</dbReference>
<protein>
    <submittedName>
        <fullName evidence="6">Integrase</fullName>
    </submittedName>
</protein>
<evidence type="ECO:0000313" key="7">
    <source>
        <dbReference type="Proteomes" id="UP000237889"/>
    </source>
</evidence>
<dbReference type="InterPro" id="IPR011010">
    <property type="entry name" value="DNA_brk_join_enz"/>
</dbReference>
<evidence type="ECO:0000256" key="4">
    <source>
        <dbReference type="ARBA" id="ARBA00023172"/>
    </source>
</evidence>
<keyword evidence="4" id="KW-0233">DNA recombination</keyword>
<dbReference type="InterPro" id="IPR025166">
    <property type="entry name" value="Integrase_DNA_bind_dom"/>
</dbReference>